<feature type="coiled-coil region" evidence="1">
    <location>
        <begin position="559"/>
        <end position="586"/>
    </location>
</feature>
<dbReference type="EMBL" id="JTDY01000857">
    <property type="protein sequence ID" value="KOB75655.1"/>
    <property type="molecule type" value="Genomic_DNA"/>
</dbReference>
<evidence type="ECO:0000313" key="2">
    <source>
        <dbReference type="EMBL" id="KOB75655.1"/>
    </source>
</evidence>
<keyword evidence="3" id="KW-1185">Reference proteome</keyword>
<protein>
    <submittedName>
        <fullName evidence="2">Uncharacterized protein</fullName>
    </submittedName>
</protein>
<evidence type="ECO:0000256" key="1">
    <source>
        <dbReference type="SAM" id="Coils"/>
    </source>
</evidence>
<sequence length="643" mass="75095">MEKKGNKKQQRDYLFDIIIEIKQFYETPIVYVTKRDYADTLFNTMCTLRTNLQSEESKDKVIDIIVDYHLQWLHAVKEIETYKNLINDISKEEISEAIRYTIDALAARLKYFERYMEKNRQSLSNSDQAYLDAELEIVKDMHDEVTTALLEKLKCYGSFVGDIEFTVKLNQTTDELLDWLDKIYDSLSYQVSKYVSLNVPNLTSDLTKTLKQIVYEINVSQALSAIKMLDDLKQQGNKISSMILCTTAHSLEISKVVEKIDILDDRITRLESEPTSAAVMDLANKKEYLEKRLISLENLKMTITSLHNLAEIELEGINEEEVCVCEDFYRFRIFNHFLPLDRRERLITDLCYVWDMAIFGEQQSRKSMISLLSADDMREEFTDDLGTFYIDEHSRKIYKMPEDGVLYQPNELNELVPLSDDDDHIYFYDECGRYYIDPITRQRVYKAHGTASEYMMDSKGVLLKFKEERDGVTYFYDSFGRYFIDENGKQIYREADTVSEYERDELGNLVRIRSHLDIFDLCPKDANVTEDFKYLRQTVGTALRVSIADCVLHLPDDPIKYLSNSLRKYKENMEIKEKRATEQEQLNIERNLIALAEKRAAAEKYAMEAALRTQGGSEASYDSNMQRYMSMNPDDTISVASVK</sequence>
<keyword evidence="1" id="KW-0175">Coiled coil</keyword>
<gene>
    <name evidence="2" type="ORF">OBRU01_07106</name>
</gene>
<feature type="coiled-coil region" evidence="1">
    <location>
        <begin position="253"/>
        <end position="299"/>
    </location>
</feature>
<name>A0A0L7LJS1_OPEBR</name>
<dbReference type="AlphaFoldDB" id="A0A0L7LJS1"/>
<evidence type="ECO:0000313" key="3">
    <source>
        <dbReference type="Proteomes" id="UP000037510"/>
    </source>
</evidence>
<proteinExistence type="predicted"/>
<reference evidence="2 3" key="1">
    <citation type="journal article" date="2015" name="Genome Biol. Evol.">
        <title>The genome of winter moth (Operophtera brumata) provides a genomic perspective on sexual dimorphism and phenology.</title>
        <authorList>
            <person name="Derks M.F."/>
            <person name="Smit S."/>
            <person name="Salis L."/>
            <person name="Schijlen E."/>
            <person name="Bossers A."/>
            <person name="Mateman C."/>
            <person name="Pijl A.S."/>
            <person name="de Ridder D."/>
            <person name="Groenen M.A."/>
            <person name="Visser M.E."/>
            <person name="Megens H.J."/>
        </authorList>
    </citation>
    <scope>NUCLEOTIDE SEQUENCE [LARGE SCALE GENOMIC DNA]</scope>
    <source>
        <strain evidence="2">WM2013NL</strain>
        <tissue evidence="2">Head and thorax</tissue>
    </source>
</reference>
<comment type="caution">
    <text evidence="2">The sequence shown here is derived from an EMBL/GenBank/DDBJ whole genome shotgun (WGS) entry which is preliminary data.</text>
</comment>
<accession>A0A0L7LJS1</accession>
<dbReference type="STRING" id="104452.A0A0L7LJS1"/>
<organism evidence="2 3">
    <name type="scientific">Operophtera brumata</name>
    <name type="common">Winter moth</name>
    <name type="synonym">Phalaena brumata</name>
    <dbReference type="NCBI Taxonomy" id="104452"/>
    <lineage>
        <taxon>Eukaryota</taxon>
        <taxon>Metazoa</taxon>
        <taxon>Ecdysozoa</taxon>
        <taxon>Arthropoda</taxon>
        <taxon>Hexapoda</taxon>
        <taxon>Insecta</taxon>
        <taxon>Pterygota</taxon>
        <taxon>Neoptera</taxon>
        <taxon>Endopterygota</taxon>
        <taxon>Lepidoptera</taxon>
        <taxon>Glossata</taxon>
        <taxon>Ditrysia</taxon>
        <taxon>Geometroidea</taxon>
        <taxon>Geometridae</taxon>
        <taxon>Larentiinae</taxon>
        <taxon>Operophtera</taxon>
    </lineage>
</organism>
<dbReference type="Proteomes" id="UP000037510">
    <property type="component" value="Unassembled WGS sequence"/>
</dbReference>